<keyword evidence="6" id="KW-0592">Phosphate transport</keyword>
<protein>
    <recommendedName>
        <fullName evidence="6">Phosphate transporter</fullName>
    </recommendedName>
</protein>
<dbReference type="Proteomes" id="UP001180715">
    <property type="component" value="Unassembled WGS sequence"/>
</dbReference>
<keyword evidence="7" id="KW-0175">Coiled coil</keyword>
<dbReference type="Pfam" id="PF01384">
    <property type="entry name" value="PHO4"/>
    <property type="match status" value="1"/>
</dbReference>
<dbReference type="InterPro" id="IPR001204">
    <property type="entry name" value="Phos_transporter"/>
</dbReference>
<keyword evidence="9" id="KW-1185">Reference proteome</keyword>
<feature type="transmembrane region" description="Helical" evidence="6">
    <location>
        <begin position="513"/>
        <end position="539"/>
    </location>
</feature>
<proteinExistence type="inferred from homology"/>
<dbReference type="RefSeq" id="WP_310247159.1">
    <property type="nucleotide sequence ID" value="NZ_JAVDXX010000001.1"/>
</dbReference>
<sequence>MAQSLKPRQDSSALPGKHGFLGPDRWWHLSFGTLMAVTLAVFMSWSFTYVDPGANKAVLVLTILFGLFMAFNIGGNDVANSFGTSVGAGTLTMKQALIIAAIFEVSGAVLAGGEVTETVRSGIVDLNAIDLAPMDFVFIMMSALFGAAIWLLVATRMGWPVSTTHSIVGGIVGAALALGFATGTGGFEMVQWSEIGKIVLSWVLSPLLGGIVAWVLFGQIKKHILVYNEQVDVKLRELKRERAELRTRHKKAFERLDELQKISYTNAMARDASVYQREDLDPEELESEYYRDLHSVEARAREVQAHRALETWVPLLAAFGAVVIGSMMLFKGLKNLNFELSSVGNFLILGMIAATVWMAVFIFARSLKKRDLSRSTFVLFSWMQVFTASAFAFSHGSNDIANAIGPFAAILDVLKTGQINDEAGVPPAVMLTAGVALIVGLWFIGRFVIKTVGSGLTEMHPASGFAAELSAAGIVMLASVMGLPVSSTHILIGAVLGVGIVNKAANWKLMKPIALAWVITVPVAAILGAVSVLALRAVFGA</sequence>
<evidence type="ECO:0000256" key="3">
    <source>
        <dbReference type="ARBA" id="ARBA00022692"/>
    </source>
</evidence>
<comment type="subcellular location">
    <subcellularLocation>
        <location evidence="1 6">Membrane</location>
        <topology evidence="1 6">Multi-pass membrane protein</topology>
    </subcellularLocation>
</comment>
<accession>A0ABU1YZU9</accession>
<feature type="transmembrane region" description="Helical" evidence="6">
    <location>
        <begin position="199"/>
        <end position="217"/>
    </location>
</feature>
<keyword evidence="4 6" id="KW-1133">Transmembrane helix</keyword>
<feature type="transmembrane region" description="Helical" evidence="6">
    <location>
        <begin position="469"/>
        <end position="501"/>
    </location>
</feature>
<comment type="caution">
    <text evidence="8">The sequence shown here is derived from an EMBL/GenBank/DDBJ whole genome shotgun (WGS) entry which is preliminary data.</text>
</comment>
<keyword evidence="5 6" id="KW-0472">Membrane</keyword>
<feature type="coiled-coil region" evidence="7">
    <location>
        <begin position="228"/>
        <end position="262"/>
    </location>
</feature>
<evidence type="ECO:0000256" key="1">
    <source>
        <dbReference type="ARBA" id="ARBA00004141"/>
    </source>
</evidence>
<dbReference type="EMBL" id="JAVDXX010000001">
    <property type="protein sequence ID" value="MDR7293890.1"/>
    <property type="molecule type" value="Genomic_DNA"/>
</dbReference>
<feature type="transmembrane region" description="Helical" evidence="6">
    <location>
        <begin position="167"/>
        <end position="187"/>
    </location>
</feature>
<evidence type="ECO:0000256" key="5">
    <source>
        <dbReference type="ARBA" id="ARBA00023136"/>
    </source>
</evidence>
<feature type="transmembrane region" description="Helical" evidence="6">
    <location>
        <begin position="429"/>
        <end position="449"/>
    </location>
</feature>
<keyword evidence="2 6" id="KW-0813">Transport</keyword>
<evidence type="ECO:0000313" key="9">
    <source>
        <dbReference type="Proteomes" id="UP001180715"/>
    </source>
</evidence>
<feature type="transmembrane region" description="Helical" evidence="6">
    <location>
        <begin position="57"/>
        <end position="75"/>
    </location>
</feature>
<dbReference type="PANTHER" id="PTHR11101">
    <property type="entry name" value="PHOSPHATE TRANSPORTER"/>
    <property type="match status" value="1"/>
</dbReference>
<feature type="transmembrane region" description="Helical" evidence="6">
    <location>
        <begin position="376"/>
        <end position="394"/>
    </location>
</feature>
<feature type="transmembrane region" description="Helical" evidence="6">
    <location>
        <begin position="136"/>
        <end position="155"/>
    </location>
</feature>
<feature type="transmembrane region" description="Helical" evidence="6">
    <location>
        <begin position="96"/>
        <end position="116"/>
    </location>
</feature>
<evidence type="ECO:0000256" key="4">
    <source>
        <dbReference type="ARBA" id="ARBA00022989"/>
    </source>
</evidence>
<comment type="similarity">
    <text evidence="6">Belongs to the inorganic phosphate transporter (PiT) (TC 2.A.20) family.</text>
</comment>
<name>A0ABU1YZU9_9MICC</name>
<evidence type="ECO:0000256" key="2">
    <source>
        <dbReference type="ARBA" id="ARBA00022448"/>
    </source>
</evidence>
<feature type="transmembrane region" description="Helical" evidence="6">
    <location>
        <begin position="342"/>
        <end position="364"/>
    </location>
</feature>
<dbReference type="PANTHER" id="PTHR11101:SF80">
    <property type="entry name" value="PHOSPHATE TRANSPORTER"/>
    <property type="match status" value="1"/>
</dbReference>
<feature type="transmembrane region" description="Helical" evidence="6">
    <location>
        <begin position="26"/>
        <end position="45"/>
    </location>
</feature>
<reference evidence="8" key="1">
    <citation type="submission" date="2023-07" db="EMBL/GenBank/DDBJ databases">
        <title>Sequencing the genomes of 1000 actinobacteria strains.</title>
        <authorList>
            <person name="Klenk H.-P."/>
        </authorList>
    </citation>
    <scope>NUCLEOTIDE SEQUENCE</scope>
    <source>
        <strain evidence="8">DSM 13068</strain>
    </source>
</reference>
<evidence type="ECO:0000256" key="7">
    <source>
        <dbReference type="SAM" id="Coils"/>
    </source>
</evidence>
<evidence type="ECO:0000313" key="8">
    <source>
        <dbReference type="EMBL" id="MDR7293890.1"/>
    </source>
</evidence>
<feature type="transmembrane region" description="Helical" evidence="6">
    <location>
        <begin position="309"/>
        <end position="330"/>
    </location>
</feature>
<organism evidence="8 9">
    <name type="scientific">Pseudoglutamicibacter albus</name>
    <dbReference type="NCBI Taxonomy" id="98671"/>
    <lineage>
        <taxon>Bacteria</taxon>
        <taxon>Bacillati</taxon>
        <taxon>Actinomycetota</taxon>
        <taxon>Actinomycetes</taxon>
        <taxon>Micrococcales</taxon>
        <taxon>Micrococcaceae</taxon>
        <taxon>Pseudoglutamicibacter</taxon>
    </lineage>
</organism>
<keyword evidence="3 6" id="KW-0812">Transmembrane</keyword>
<evidence type="ECO:0000256" key="6">
    <source>
        <dbReference type="RuleBase" id="RU363058"/>
    </source>
</evidence>
<gene>
    <name evidence="8" type="ORF">J2S67_001158</name>
</gene>